<dbReference type="GO" id="GO:0005886">
    <property type="term" value="C:plasma membrane"/>
    <property type="evidence" value="ECO:0007669"/>
    <property type="project" value="UniProtKB-SubCell"/>
</dbReference>
<dbReference type="RefSeq" id="WP_128198185.1">
    <property type="nucleotide sequence ID" value="NZ_SACT01000002.1"/>
</dbReference>
<keyword evidence="5" id="KW-0547">Nucleotide-binding</keyword>
<dbReference type="Gene3D" id="3.40.50.300">
    <property type="entry name" value="P-loop containing nucleotide triphosphate hydrolases"/>
    <property type="match status" value="1"/>
</dbReference>
<dbReference type="InterPro" id="IPR027417">
    <property type="entry name" value="P-loop_NTPase"/>
</dbReference>
<sequence length="331" mass="34890">MTVASAQPLLQVRDLATHFPTGAGLVKAVDGVSFDVHRGEVLGLVGESGSGKSVTGFSIMGLIDPPGRVVAGSIRLEGEELVGLEDEAMRRVRGKRIAMIFQDPMMTLNPVLRIDTQMIEAITAHEKVSTQAARARARDALAQVGIPSPDERLSAYPHQFSGGMRQRVAIATALLNRPALIIADEPTTALDVTIQSQILAEMQQLCADTGTALVWITHDLTVVAGLAQRIAVMYAGRVVETGPVDDVLDHPIHPYTQGLLGSLPSAGTPGQPLAQIPGSTPSLGRLPPGCAFAPRCGHASDRCTREAPAVQPFGGGREARCHHPLQPVSAS</sequence>
<evidence type="ECO:0000256" key="6">
    <source>
        <dbReference type="ARBA" id="ARBA00022840"/>
    </source>
</evidence>
<dbReference type="Pfam" id="PF08352">
    <property type="entry name" value="oligo_HPY"/>
    <property type="match status" value="1"/>
</dbReference>
<keyword evidence="6 9" id="KW-0067">ATP-binding</keyword>
<dbReference type="Proteomes" id="UP000288178">
    <property type="component" value="Unassembled WGS sequence"/>
</dbReference>
<dbReference type="InterPro" id="IPR050388">
    <property type="entry name" value="ABC_Ni/Peptide_Import"/>
</dbReference>
<evidence type="ECO:0000313" key="10">
    <source>
        <dbReference type="Proteomes" id="UP000288178"/>
    </source>
</evidence>
<name>A0A437JYQ9_9BURK</name>
<comment type="subcellular location">
    <subcellularLocation>
        <location evidence="1">Cell inner membrane</location>
        <topology evidence="1">Peripheral membrane protein</topology>
    </subcellularLocation>
</comment>
<organism evidence="9 10">
    <name type="scientific">Rubrivivax albus</name>
    <dbReference type="NCBI Taxonomy" id="2499835"/>
    <lineage>
        <taxon>Bacteria</taxon>
        <taxon>Pseudomonadati</taxon>
        <taxon>Pseudomonadota</taxon>
        <taxon>Betaproteobacteria</taxon>
        <taxon>Burkholderiales</taxon>
        <taxon>Sphaerotilaceae</taxon>
        <taxon>Rubrivivax</taxon>
    </lineage>
</organism>
<evidence type="ECO:0000313" key="9">
    <source>
        <dbReference type="EMBL" id="RVT52813.1"/>
    </source>
</evidence>
<dbReference type="PROSITE" id="PS50893">
    <property type="entry name" value="ABC_TRANSPORTER_2"/>
    <property type="match status" value="1"/>
</dbReference>
<evidence type="ECO:0000256" key="3">
    <source>
        <dbReference type="ARBA" id="ARBA00022448"/>
    </source>
</evidence>
<reference evidence="9 10" key="1">
    <citation type="submission" date="2019-01" db="EMBL/GenBank/DDBJ databases">
        <authorList>
            <person name="Chen W.-M."/>
        </authorList>
    </citation>
    <scope>NUCLEOTIDE SEQUENCE [LARGE SCALE GENOMIC DNA]</scope>
    <source>
        <strain evidence="9 10">ICH-3</strain>
    </source>
</reference>
<dbReference type="FunFam" id="3.40.50.300:FF:000016">
    <property type="entry name" value="Oligopeptide ABC transporter ATP-binding component"/>
    <property type="match status" value="1"/>
</dbReference>
<dbReference type="CDD" id="cd03257">
    <property type="entry name" value="ABC_NikE_OppD_transporters"/>
    <property type="match status" value="1"/>
</dbReference>
<comment type="similarity">
    <text evidence="2">Belongs to the ABC transporter superfamily.</text>
</comment>
<dbReference type="OrthoDB" id="9802772at2"/>
<dbReference type="GO" id="GO:0055085">
    <property type="term" value="P:transmembrane transport"/>
    <property type="evidence" value="ECO:0007669"/>
    <property type="project" value="UniProtKB-ARBA"/>
</dbReference>
<dbReference type="PANTHER" id="PTHR43297">
    <property type="entry name" value="OLIGOPEPTIDE TRANSPORT ATP-BINDING PROTEIN APPD"/>
    <property type="match status" value="1"/>
</dbReference>
<dbReference type="InterPro" id="IPR017871">
    <property type="entry name" value="ABC_transporter-like_CS"/>
</dbReference>
<evidence type="ECO:0000256" key="1">
    <source>
        <dbReference type="ARBA" id="ARBA00004417"/>
    </source>
</evidence>
<proteinExistence type="inferred from homology"/>
<dbReference type="InterPro" id="IPR003593">
    <property type="entry name" value="AAA+_ATPase"/>
</dbReference>
<evidence type="ECO:0000256" key="5">
    <source>
        <dbReference type="ARBA" id="ARBA00022741"/>
    </source>
</evidence>
<comment type="caution">
    <text evidence="9">The sequence shown here is derived from an EMBL/GenBank/DDBJ whole genome shotgun (WGS) entry which is preliminary data.</text>
</comment>
<dbReference type="SUPFAM" id="SSF52540">
    <property type="entry name" value="P-loop containing nucleoside triphosphate hydrolases"/>
    <property type="match status" value="1"/>
</dbReference>
<evidence type="ECO:0000256" key="7">
    <source>
        <dbReference type="ARBA" id="ARBA00023136"/>
    </source>
</evidence>
<dbReference type="InterPro" id="IPR003439">
    <property type="entry name" value="ABC_transporter-like_ATP-bd"/>
</dbReference>
<dbReference type="GO" id="GO:0016887">
    <property type="term" value="F:ATP hydrolysis activity"/>
    <property type="evidence" value="ECO:0007669"/>
    <property type="project" value="InterPro"/>
</dbReference>
<dbReference type="GO" id="GO:0005524">
    <property type="term" value="F:ATP binding"/>
    <property type="evidence" value="ECO:0007669"/>
    <property type="project" value="UniProtKB-KW"/>
</dbReference>
<dbReference type="SMART" id="SM00382">
    <property type="entry name" value="AAA"/>
    <property type="match status" value="1"/>
</dbReference>
<dbReference type="EMBL" id="SACT01000002">
    <property type="protein sequence ID" value="RVT52813.1"/>
    <property type="molecule type" value="Genomic_DNA"/>
</dbReference>
<keyword evidence="7" id="KW-0472">Membrane</keyword>
<evidence type="ECO:0000256" key="4">
    <source>
        <dbReference type="ARBA" id="ARBA00022475"/>
    </source>
</evidence>
<keyword evidence="3" id="KW-0813">Transport</keyword>
<gene>
    <name evidence="9" type="ORF">ENE75_10415</name>
</gene>
<dbReference type="InterPro" id="IPR013563">
    <property type="entry name" value="Oligopep_ABC_C"/>
</dbReference>
<dbReference type="NCBIfam" id="TIGR01727">
    <property type="entry name" value="oligo_HPY"/>
    <property type="match status" value="1"/>
</dbReference>
<keyword evidence="4" id="KW-1003">Cell membrane</keyword>
<dbReference type="PROSITE" id="PS00211">
    <property type="entry name" value="ABC_TRANSPORTER_1"/>
    <property type="match status" value="1"/>
</dbReference>
<accession>A0A437JYQ9</accession>
<dbReference type="Pfam" id="PF00005">
    <property type="entry name" value="ABC_tran"/>
    <property type="match status" value="1"/>
</dbReference>
<dbReference type="AlphaFoldDB" id="A0A437JYQ9"/>
<keyword evidence="10" id="KW-1185">Reference proteome</keyword>
<dbReference type="PANTHER" id="PTHR43297:SF2">
    <property type="entry name" value="DIPEPTIDE TRANSPORT ATP-BINDING PROTEIN DPPD"/>
    <property type="match status" value="1"/>
</dbReference>
<evidence type="ECO:0000256" key="2">
    <source>
        <dbReference type="ARBA" id="ARBA00005417"/>
    </source>
</evidence>
<dbReference type="GO" id="GO:0015833">
    <property type="term" value="P:peptide transport"/>
    <property type="evidence" value="ECO:0007669"/>
    <property type="project" value="InterPro"/>
</dbReference>
<evidence type="ECO:0000259" key="8">
    <source>
        <dbReference type="PROSITE" id="PS50893"/>
    </source>
</evidence>
<feature type="domain" description="ABC transporter" evidence="8">
    <location>
        <begin position="10"/>
        <end position="260"/>
    </location>
</feature>
<protein>
    <submittedName>
        <fullName evidence="9">ABC transporter ATP-binding protein</fullName>
    </submittedName>
</protein>